<keyword evidence="5" id="KW-0472">Membrane</keyword>
<dbReference type="SUPFAM" id="SSF50156">
    <property type="entry name" value="PDZ domain-like"/>
    <property type="match status" value="1"/>
</dbReference>
<evidence type="ECO:0000259" key="6">
    <source>
        <dbReference type="PROSITE" id="PS50106"/>
    </source>
</evidence>
<dbReference type="InterPro" id="IPR009003">
    <property type="entry name" value="Peptidase_S1_PA"/>
</dbReference>
<dbReference type="InterPro" id="IPR001478">
    <property type="entry name" value="PDZ"/>
</dbReference>
<keyword evidence="5" id="KW-1133">Transmembrane helix</keyword>
<dbReference type="Gene3D" id="2.40.10.10">
    <property type="entry name" value="Trypsin-like serine proteases"/>
    <property type="match status" value="2"/>
</dbReference>
<dbReference type="RefSeq" id="WP_186835820.1">
    <property type="nucleotide sequence ID" value="NZ_JACOPD010000001.1"/>
</dbReference>
<dbReference type="Pfam" id="PF13180">
    <property type="entry name" value="PDZ_2"/>
    <property type="match status" value="1"/>
</dbReference>
<protein>
    <submittedName>
        <fullName evidence="7">Trypsin-like peptidase domain-containing protein</fullName>
    </submittedName>
</protein>
<evidence type="ECO:0000313" key="7">
    <source>
        <dbReference type="EMBL" id="MBC5679454.1"/>
    </source>
</evidence>
<evidence type="ECO:0000313" key="8">
    <source>
        <dbReference type="Proteomes" id="UP000628463"/>
    </source>
</evidence>
<keyword evidence="2" id="KW-0645">Protease</keyword>
<dbReference type="InterPro" id="IPR043504">
    <property type="entry name" value="Peptidase_S1_PA_chymotrypsin"/>
</dbReference>
<dbReference type="SMART" id="SM00228">
    <property type="entry name" value="PDZ"/>
    <property type="match status" value="1"/>
</dbReference>
<dbReference type="InterPro" id="IPR036034">
    <property type="entry name" value="PDZ_sf"/>
</dbReference>
<dbReference type="PANTHER" id="PTHR43343:SF3">
    <property type="entry name" value="PROTEASE DO-LIKE 8, CHLOROPLASTIC"/>
    <property type="match status" value="1"/>
</dbReference>
<dbReference type="Proteomes" id="UP000628463">
    <property type="component" value="Unassembled WGS sequence"/>
</dbReference>
<reference evidence="7 8" key="1">
    <citation type="submission" date="2020-08" db="EMBL/GenBank/DDBJ databases">
        <title>Genome public.</title>
        <authorList>
            <person name="Liu C."/>
            <person name="Sun Q."/>
        </authorList>
    </citation>
    <scope>NUCLEOTIDE SEQUENCE [LARGE SCALE GENOMIC DNA]</scope>
    <source>
        <strain evidence="7 8">NSJ-43</strain>
    </source>
</reference>
<dbReference type="InterPro" id="IPR051201">
    <property type="entry name" value="Chloro_Bact_Ser_Proteases"/>
</dbReference>
<comment type="caution">
    <text evidence="7">The sequence shown here is derived from an EMBL/GenBank/DDBJ whole genome shotgun (WGS) entry which is preliminary data.</text>
</comment>
<name>A0ABR7FW75_9FIRM</name>
<dbReference type="PRINTS" id="PR00834">
    <property type="entry name" value="PROTEASES2C"/>
</dbReference>
<feature type="region of interest" description="Disordered" evidence="4">
    <location>
        <begin position="1"/>
        <end position="38"/>
    </location>
</feature>
<dbReference type="SUPFAM" id="SSF50494">
    <property type="entry name" value="Trypsin-like serine proteases"/>
    <property type="match status" value="1"/>
</dbReference>
<dbReference type="Pfam" id="PF13365">
    <property type="entry name" value="Trypsin_2"/>
    <property type="match status" value="1"/>
</dbReference>
<evidence type="ECO:0000256" key="1">
    <source>
        <dbReference type="ARBA" id="ARBA00010541"/>
    </source>
</evidence>
<evidence type="ECO:0000256" key="3">
    <source>
        <dbReference type="ARBA" id="ARBA00022801"/>
    </source>
</evidence>
<dbReference type="PANTHER" id="PTHR43343">
    <property type="entry name" value="PEPTIDASE S12"/>
    <property type="match status" value="1"/>
</dbReference>
<feature type="domain" description="PDZ" evidence="6">
    <location>
        <begin position="377"/>
        <end position="466"/>
    </location>
</feature>
<dbReference type="PROSITE" id="PS50106">
    <property type="entry name" value="PDZ"/>
    <property type="match status" value="1"/>
</dbReference>
<dbReference type="InterPro" id="IPR001940">
    <property type="entry name" value="Peptidase_S1C"/>
</dbReference>
<evidence type="ECO:0000256" key="2">
    <source>
        <dbReference type="ARBA" id="ARBA00022670"/>
    </source>
</evidence>
<keyword evidence="3" id="KW-0378">Hydrolase</keyword>
<gene>
    <name evidence="7" type="ORF">H8S01_00535</name>
</gene>
<sequence length="483" mass="50882">MYDNDLDNNNTSSGVTGSESQNSQESTEYRYTSGSMPYNDNSYNSSYNNNAWTSNNGGYYSNTNYSNTTGNTNYNKKKNKTDKKGIGKRIAAIALSAVLFGVIAGGTMYGVNYAANKINPVNNNSNVEIPIVSSSVSSTSGTVNDESSAYDVKMDVAAVANAAMPAMVALQGTTTVSGNSSSIFGYGQSYEATTSGTGIIVGKSDTELLLLTNAHVIDGVSNLKCTFVDGESVNCTVKGSKSDKDIAVVAVNLSDIKSSTINQISIAELGDSDDVTLGQEVVAIGNALGEGQSVTNGIISAMNRSITVNNVTFDGLFMTNAAINSGNSGGALLNADGRVIGINFAKTSEDGVEGMAYSIPVSNVKDLINSLMNRETRTKVADSEASYLGISGVDITSTISQYYKYPQGVQIRSVASGSAAEKAGLGQYDIIVSFDDESISSMSELQNTMQYYKAGETVTIKYYHPEGTQYVLKSVDVTLGKKN</sequence>
<keyword evidence="5" id="KW-0812">Transmembrane</keyword>
<feature type="compositionally biased region" description="Polar residues" evidence="4">
    <location>
        <begin position="7"/>
        <end position="36"/>
    </location>
</feature>
<evidence type="ECO:0000256" key="5">
    <source>
        <dbReference type="SAM" id="Phobius"/>
    </source>
</evidence>
<comment type="similarity">
    <text evidence="1">Belongs to the peptidase S1C family.</text>
</comment>
<accession>A0ABR7FW75</accession>
<dbReference type="EMBL" id="JACOPD010000001">
    <property type="protein sequence ID" value="MBC5679454.1"/>
    <property type="molecule type" value="Genomic_DNA"/>
</dbReference>
<feature type="transmembrane region" description="Helical" evidence="5">
    <location>
        <begin position="90"/>
        <end position="111"/>
    </location>
</feature>
<proteinExistence type="inferred from homology"/>
<dbReference type="Gene3D" id="2.30.42.10">
    <property type="match status" value="1"/>
</dbReference>
<organism evidence="7 8">
    <name type="scientific">Lachnospira hominis</name>
    <name type="common">ex Liu et al. 2021</name>
    <dbReference type="NCBI Taxonomy" id="2763051"/>
    <lineage>
        <taxon>Bacteria</taxon>
        <taxon>Bacillati</taxon>
        <taxon>Bacillota</taxon>
        <taxon>Clostridia</taxon>
        <taxon>Lachnospirales</taxon>
        <taxon>Lachnospiraceae</taxon>
        <taxon>Lachnospira</taxon>
    </lineage>
</organism>
<keyword evidence="8" id="KW-1185">Reference proteome</keyword>
<evidence type="ECO:0000256" key="4">
    <source>
        <dbReference type="SAM" id="MobiDB-lite"/>
    </source>
</evidence>